<name>A0A382B929_9ZZZZ</name>
<organism evidence="2">
    <name type="scientific">marine metagenome</name>
    <dbReference type="NCBI Taxonomy" id="408172"/>
    <lineage>
        <taxon>unclassified sequences</taxon>
        <taxon>metagenomes</taxon>
        <taxon>ecological metagenomes</taxon>
    </lineage>
</organism>
<keyword evidence="1" id="KW-1133">Transmembrane helix</keyword>
<dbReference type="AlphaFoldDB" id="A0A382B929"/>
<accession>A0A382B929</accession>
<evidence type="ECO:0000313" key="2">
    <source>
        <dbReference type="EMBL" id="SVB09753.1"/>
    </source>
</evidence>
<reference evidence="2" key="1">
    <citation type="submission" date="2018-05" db="EMBL/GenBank/DDBJ databases">
        <authorList>
            <person name="Lanie J.A."/>
            <person name="Ng W.-L."/>
            <person name="Kazmierczak K.M."/>
            <person name="Andrzejewski T.M."/>
            <person name="Davidsen T.M."/>
            <person name="Wayne K.J."/>
            <person name="Tettelin H."/>
            <person name="Glass J.I."/>
            <person name="Rusch D."/>
            <person name="Podicherti R."/>
            <person name="Tsui H.-C.T."/>
            <person name="Winkler M.E."/>
        </authorList>
    </citation>
    <scope>NUCLEOTIDE SEQUENCE</scope>
</reference>
<keyword evidence="1" id="KW-0812">Transmembrane</keyword>
<gene>
    <name evidence="2" type="ORF">METZ01_LOCUS162607</name>
</gene>
<proteinExistence type="predicted"/>
<dbReference type="EMBL" id="UINC01028562">
    <property type="protein sequence ID" value="SVB09753.1"/>
    <property type="molecule type" value="Genomic_DNA"/>
</dbReference>
<keyword evidence="1" id="KW-0472">Membrane</keyword>
<sequence length="52" mass="5640">MIQDTIFDFVVAPTLVPFSSPFLNNSIVGIPLTPYFVGVFGSLSMLCFAIVI</sequence>
<protein>
    <submittedName>
        <fullName evidence="2">Uncharacterized protein</fullName>
    </submittedName>
</protein>
<feature type="transmembrane region" description="Helical" evidence="1">
    <location>
        <begin position="32"/>
        <end position="51"/>
    </location>
</feature>
<evidence type="ECO:0000256" key="1">
    <source>
        <dbReference type="SAM" id="Phobius"/>
    </source>
</evidence>